<accession>A0A1F7WHS5</accession>
<protein>
    <recommendedName>
        <fullName evidence="1">VOC domain-containing protein</fullName>
    </recommendedName>
</protein>
<dbReference type="Gene3D" id="3.10.180.10">
    <property type="entry name" value="2,3-Dihydroxybiphenyl 1,2-Dioxygenase, domain 1"/>
    <property type="match status" value="1"/>
</dbReference>
<dbReference type="EMBL" id="MGFJ01000022">
    <property type="protein sequence ID" value="OGM02382.1"/>
    <property type="molecule type" value="Genomic_DNA"/>
</dbReference>
<dbReference type="InterPro" id="IPR037523">
    <property type="entry name" value="VOC_core"/>
</dbReference>
<organism evidence="2 3">
    <name type="scientific">Candidatus Woesebacteria bacterium GWA1_41_8</name>
    <dbReference type="NCBI Taxonomy" id="1802471"/>
    <lineage>
        <taxon>Bacteria</taxon>
        <taxon>Candidatus Woeseibacteriota</taxon>
    </lineage>
</organism>
<gene>
    <name evidence="2" type="ORF">A2115_02870</name>
</gene>
<sequence>MKRPVHFEILADKPERAVKFYTSVFGWKAERWGKQKYWVVTTGPKKEPGINGGITPRQGLFKKKGGFAAYICTMEVKSLRATNKRILKAGGKEANSGGLIHAVGYHQYFKDTEGNVFGVLEPLKTEG</sequence>
<dbReference type="InterPro" id="IPR029068">
    <property type="entry name" value="Glyas_Bleomycin-R_OHBP_Dase"/>
</dbReference>
<dbReference type="PANTHER" id="PTHR33993:SF2">
    <property type="entry name" value="VOC DOMAIN-CONTAINING PROTEIN"/>
    <property type="match status" value="1"/>
</dbReference>
<proteinExistence type="predicted"/>
<dbReference type="Pfam" id="PF00903">
    <property type="entry name" value="Glyoxalase"/>
    <property type="match status" value="1"/>
</dbReference>
<dbReference type="SUPFAM" id="SSF54593">
    <property type="entry name" value="Glyoxalase/Bleomycin resistance protein/Dihydroxybiphenyl dioxygenase"/>
    <property type="match status" value="1"/>
</dbReference>
<dbReference type="AlphaFoldDB" id="A0A1F7WHS5"/>
<dbReference type="InterPro" id="IPR004360">
    <property type="entry name" value="Glyas_Fos-R_dOase_dom"/>
</dbReference>
<feature type="domain" description="VOC" evidence="1">
    <location>
        <begin position="3"/>
        <end position="122"/>
    </location>
</feature>
<dbReference type="InterPro" id="IPR052164">
    <property type="entry name" value="Anthracycline_SecMetBiosynth"/>
</dbReference>
<comment type="caution">
    <text evidence="2">The sequence shown here is derived from an EMBL/GenBank/DDBJ whole genome shotgun (WGS) entry which is preliminary data.</text>
</comment>
<evidence type="ECO:0000313" key="3">
    <source>
        <dbReference type="Proteomes" id="UP000176198"/>
    </source>
</evidence>
<evidence type="ECO:0000259" key="1">
    <source>
        <dbReference type="PROSITE" id="PS51819"/>
    </source>
</evidence>
<name>A0A1F7WHS5_9BACT</name>
<evidence type="ECO:0000313" key="2">
    <source>
        <dbReference type="EMBL" id="OGM02382.1"/>
    </source>
</evidence>
<dbReference type="PROSITE" id="PS51819">
    <property type="entry name" value="VOC"/>
    <property type="match status" value="1"/>
</dbReference>
<dbReference type="STRING" id="1802471.A2115_02870"/>
<reference evidence="2 3" key="1">
    <citation type="journal article" date="2016" name="Nat. Commun.">
        <title>Thousands of microbial genomes shed light on interconnected biogeochemical processes in an aquifer system.</title>
        <authorList>
            <person name="Anantharaman K."/>
            <person name="Brown C.T."/>
            <person name="Hug L.A."/>
            <person name="Sharon I."/>
            <person name="Castelle C.J."/>
            <person name="Probst A.J."/>
            <person name="Thomas B.C."/>
            <person name="Singh A."/>
            <person name="Wilkins M.J."/>
            <person name="Karaoz U."/>
            <person name="Brodie E.L."/>
            <person name="Williams K.H."/>
            <person name="Hubbard S.S."/>
            <person name="Banfield J.F."/>
        </authorList>
    </citation>
    <scope>NUCLEOTIDE SEQUENCE [LARGE SCALE GENOMIC DNA]</scope>
</reference>
<dbReference type="PANTHER" id="PTHR33993">
    <property type="entry name" value="GLYOXALASE-RELATED"/>
    <property type="match status" value="1"/>
</dbReference>
<dbReference type="Proteomes" id="UP000176198">
    <property type="component" value="Unassembled WGS sequence"/>
</dbReference>